<accession>A0ABN9X1S7</accession>
<dbReference type="CDD" id="cd00143">
    <property type="entry name" value="PP2Cc"/>
    <property type="match status" value="1"/>
</dbReference>
<feature type="domain" description="PPM-type phosphatase" evidence="2">
    <location>
        <begin position="131"/>
        <end position="353"/>
    </location>
</feature>
<dbReference type="InterPro" id="IPR001932">
    <property type="entry name" value="PPM-type_phosphatase-like_dom"/>
</dbReference>
<dbReference type="EMBL" id="CAUYUJ010019723">
    <property type="protein sequence ID" value="CAK0893212.1"/>
    <property type="molecule type" value="Genomic_DNA"/>
</dbReference>
<evidence type="ECO:0000259" key="2">
    <source>
        <dbReference type="PROSITE" id="PS51746"/>
    </source>
</evidence>
<dbReference type="SMART" id="SM00332">
    <property type="entry name" value="PP2Cc"/>
    <property type="match status" value="1"/>
</dbReference>
<dbReference type="InterPro" id="IPR015655">
    <property type="entry name" value="PP2C"/>
</dbReference>
<evidence type="ECO:0000256" key="1">
    <source>
        <dbReference type="SAM" id="MobiDB-lite"/>
    </source>
</evidence>
<dbReference type="Proteomes" id="UP001189429">
    <property type="component" value="Unassembled WGS sequence"/>
</dbReference>
<evidence type="ECO:0000313" key="3">
    <source>
        <dbReference type="EMBL" id="CAK0893212.1"/>
    </source>
</evidence>
<keyword evidence="4" id="KW-1185">Reference proteome</keyword>
<sequence length="366" mass="38855">MRRHSLTTQLRRLVPDWLLRAAAVCDAACTCCGPVILGASRRTPASHVGCGRVFRLPLHLPRSVHGRVQQPVDAAGGAVGHSELALPDDPLYALHAHTASVADEVRRGAREVPLPVQLRAAPEQQRRGPARAGLPRAERPLGGLRRPHHAERGRAVAARVPGARMVERVLAREPQGGAPRRAPQVQRTRSAGPEKLLGGSTAVAVVASGATICCASLGDSRAVAGMRGGAWKRLSVDHVTTSPEEAKRVQALGGCLEWGRLGNLPMTRGLGNFNLEADGFTCDPDVIEVPRREVEFVVLASDGLWDVLSEKHCCQMVHDRGPAGVHGDMAKELAEHARLMGSTDDIAVVVAYFPPEGVVTSSIGGS</sequence>
<dbReference type="Gene3D" id="3.60.40.10">
    <property type="entry name" value="PPM-type phosphatase domain"/>
    <property type="match status" value="1"/>
</dbReference>
<evidence type="ECO:0000313" key="4">
    <source>
        <dbReference type="Proteomes" id="UP001189429"/>
    </source>
</evidence>
<dbReference type="InterPro" id="IPR036457">
    <property type="entry name" value="PPM-type-like_dom_sf"/>
</dbReference>
<dbReference type="Pfam" id="PF00481">
    <property type="entry name" value="PP2C"/>
    <property type="match status" value="1"/>
</dbReference>
<dbReference type="SUPFAM" id="SSF81606">
    <property type="entry name" value="PP2C-like"/>
    <property type="match status" value="1"/>
</dbReference>
<dbReference type="PROSITE" id="PS51746">
    <property type="entry name" value="PPM_2"/>
    <property type="match status" value="1"/>
</dbReference>
<protein>
    <recommendedName>
        <fullName evidence="2">PPM-type phosphatase domain-containing protein</fullName>
    </recommendedName>
</protein>
<dbReference type="PANTHER" id="PTHR47992">
    <property type="entry name" value="PROTEIN PHOSPHATASE"/>
    <property type="match status" value="1"/>
</dbReference>
<proteinExistence type="predicted"/>
<reference evidence="3" key="1">
    <citation type="submission" date="2023-10" db="EMBL/GenBank/DDBJ databases">
        <authorList>
            <person name="Chen Y."/>
            <person name="Shah S."/>
            <person name="Dougan E. K."/>
            <person name="Thang M."/>
            <person name="Chan C."/>
        </authorList>
    </citation>
    <scope>NUCLEOTIDE SEQUENCE [LARGE SCALE GENOMIC DNA]</scope>
</reference>
<name>A0ABN9X1S7_9DINO</name>
<comment type="caution">
    <text evidence="3">The sequence shown here is derived from an EMBL/GenBank/DDBJ whole genome shotgun (WGS) entry which is preliminary data.</text>
</comment>
<feature type="region of interest" description="Disordered" evidence="1">
    <location>
        <begin position="173"/>
        <end position="194"/>
    </location>
</feature>
<organism evidence="3 4">
    <name type="scientific">Prorocentrum cordatum</name>
    <dbReference type="NCBI Taxonomy" id="2364126"/>
    <lineage>
        <taxon>Eukaryota</taxon>
        <taxon>Sar</taxon>
        <taxon>Alveolata</taxon>
        <taxon>Dinophyceae</taxon>
        <taxon>Prorocentrales</taxon>
        <taxon>Prorocentraceae</taxon>
        <taxon>Prorocentrum</taxon>
    </lineage>
</organism>
<feature type="region of interest" description="Disordered" evidence="1">
    <location>
        <begin position="120"/>
        <end position="156"/>
    </location>
</feature>
<gene>
    <name evidence="3" type="ORF">PCOR1329_LOCUS72618</name>
</gene>